<reference evidence="2 3" key="1">
    <citation type="submission" date="2023-07" db="EMBL/GenBank/DDBJ databases">
        <title>Sorghum-associated microbial communities from plants grown in Nebraska, USA.</title>
        <authorList>
            <person name="Schachtman D."/>
        </authorList>
    </citation>
    <scope>NUCLEOTIDE SEQUENCE [LARGE SCALE GENOMIC DNA]</scope>
    <source>
        <strain evidence="2 3">DS1307</strain>
    </source>
</reference>
<keyword evidence="1" id="KW-0812">Transmembrane</keyword>
<keyword evidence="1" id="KW-1133">Transmembrane helix</keyword>
<dbReference type="EMBL" id="JAUSRF010000012">
    <property type="protein sequence ID" value="MDP9838905.1"/>
    <property type="molecule type" value="Genomic_DNA"/>
</dbReference>
<comment type="caution">
    <text evidence="2">The sequence shown here is derived from an EMBL/GenBank/DDBJ whole genome shotgun (WGS) entry which is preliminary data.</text>
</comment>
<protein>
    <recommendedName>
        <fullName evidence="4">Transmembrane protein</fullName>
    </recommendedName>
</protein>
<accession>A0ABT9PWT0</accession>
<evidence type="ECO:0000313" key="2">
    <source>
        <dbReference type="EMBL" id="MDP9838905.1"/>
    </source>
</evidence>
<feature type="transmembrane region" description="Helical" evidence="1">
    <location>
        <begin position="26"/>
        <end position="49"/>
    </location>
</feature>
<evidence type="ECO:0008006" key="4">
    <source>
        <dbReference type="Google" id="ProtNLM"/>
    </source>
</evidence>
<organism evidence="2 3">
    <name type="scientific">Neorhizobium huautlense</name>
    <dbReference type="NCBI Taxonomy" id="67774"/>
    <lineage>
        <taxon>Bacteria</taxon>
        <taxon>Pseudomonadati</taxon>
        <taxon>Pseudomonadota</taxon>
        <taxon>Alphaproteobacteria</taxon>
        <taxon>Hyphomicrobiales</taxon>
        <taxon>Rhizobiaceae</taxon>
        <taxon>Rhizobium/Agrobacterium group</taxon>
        <taxon>Neorhizobium</taxon>
    </lineage>
</organism>
<keyword evidence="3" id="KW-1185">Reference proteome</keyword>
<keyword evidence="1" id="KW-0472">Membrane</keyword>
<sequence>MTKTQIEDQQEEPLDPGMERIRRKMIILQLVSGGVMFLCLMAVLGAIVYKVTRPSPQAENTTQVSGGLSVPADQPLTATASLPAGFVVQSVSHSGNQILFYGQLNGTSKALIFDLSVGRVIADVTVVSH</sequence>
<evidence type="ECO:0000256" key="1">
    <source>
        <dbReference type="SAM" id="Phobius"/>
    </source>
</evidence>
<name>A0ABT9PWT0_9HYPH</name>
<dbReference type="Proteomes" id="UP001241472">
    <property type="component" value="Unassembled WGS sequence"/>
</dbReference>
<gene>
    <name evidence="2" type="ORF">J2T09_003677</name>
</gene>
<proteinExistence type="predicted"/>
<dbReference type="RefSeq" id="WP_306837213.1">
    <property type="nucleotide sequence ID" value="NZ_JAUSRF010000012.1"/>
</dbReference>
<evidence type="ECO:0000313" key="3">
    <source>
        <dbReference type="Proteomes" id="UP001241472"/>
    </source>
</evidence>